<dbReference type="InParanoid" id="A0A067N0V8"/>
<dbReference type="Gene3D" id="1.10.20.10">
    <property type="entry name" value="Histone, subunit A"/>
    <property type="match status" value="1"/>
</dbReference>
<evidence type="ECO:0000256" key="6">
    <source>
        <dbReference type="ARBA" id="ARBA00075089"/>
    </source>
</evidence>
<feature type="compositionally biased region" description="Pro residues" evidence="8">
    <location>
        <begin position="267"/>
        <end position="288"/>
    </location>
</feature>
<organism evidence="10 11">
    <name type="scientific">Botryobasidium botryosum (strain FD-172 SS1)</name>
    <dbReference type="NCBI Taxonomy" id="930990"/>
    <lineage>
        <taxon>Eukaryota</taxon>
        <taxon>Fungi</taxon>
        <taxon>Dikarya</taxon>
        <taxon>Basidiomycota</taxon>
        <taxon>Agaricomycotina</taxon>
        <taxon>Agaricomycetes</taxon>
        <taxon>Cantharellales</taxon>
        <taxon>Botryobasidiaceae</taxon>
        <taxon>Botryobasidium</taxon>
    </lineage>
</organism>
<feature type="domain" description="Transcription initiation factor TFIID subunit 12" evidence="9">
    <location>
        <begin position="396"/>
        <end position="462"/>
    </location>
</feature>
<evidence type="ECO:0000313" key="11">
    <source>
        <dbReference type="Proteomes" id="UP000027195"/>
    </source>
</evidence>
<feature type="compositionally biased region" description="Low complexity" evidence="8">
    <location>
        <begin position="243"/>
        <end position="266"/>
    </location>
</feature>
<feature type="compositionally biased region" description="Low complexity" evidence="8">
    <location>
        <begin position="92"/>
        <end position="127"/>
    </location>
</feature>
<dbReference type="InterPro" id="IPR003228">
    <property type="entry name" value="TFIID_TAF12_dom"/>
</dbReference>
<evidence type="ECO:0000256" key="2">
    <source>
        <dbReference type="ARBA" id="ARBA00007530"/>
    </source>
</evidence>
<gene>
    <name evidence="10" type="ORF">BOTBODRAFT_26076</name>
</gene>
<dbReference type="Pfam" id="PF03847">
    <property type="entry name" value="TFIID_20kDa"/>
    <property type="match status" value="1"/>
</dbReference>
<protein>
    <recommendedName>
        <fullName evidence="6">TBP-associated factor 12</fullName>
    </recommendedName>
    <alternativeName>
        <fullName evidence="7">Transcription initiation factor TFIID subunit 12</fullName>
    </alternativeName>
</protein>
<comment type="subcellular location">
    <subcellularLocation>
        <location evidence="1">Nucleus</location>
    </subcellularLocation>
</comment>
<accession>A0A067N0V8</accession>
<dbReference type="PANTHER" id="PTHR12264:SF21">
    <property type="entry name" value="TRANSCRIPTION INITIATION FACTOR TFIID SUBUNIT 12"/>
    <property type="match status" value="1"/>
</dbReference>
<evidence type="ECO:0000256" key="3">
    <source>
        <dbReference type="ARBA" id="ARBA00023015"/>
    </source>
</evidence>
<feature type="region of interest" description="Disordered" evidence="8">
    <location>
        <begin position="187"/>
        <end position="313"/>
    </location>
</feature>
<dbReference type="EMBL" id="KL198016">
    <property type="protein sequence ID" value="KDQ21643.1"/>
    <property type="molecule type" value="Genomic_DNA"/>
</dbReference>
<feature type="region of interest" description="Disordered" evidence="8">
    <location>
        <begin position="86"/>
        <end position="170"/>
    </location>
</feature>
<keyword evidence="4" id="KW-0804">Transcription</keyword>
<feature type="compositionally biased region" description="Pro residues" evidence="8">
    <location>
        <begin position="138"/>
        <end position="156"/>
    </location>
</feature>
<dbReference type="CDD" id="cd07981">
    <property type="entry name" value="HFD_TAF12"/>
    <property type="match status" value="1"/>
</dbReference>
<dbReference type="GO" id="GO:0051123">
    <property type="term" value="P:RNA polymerase II preinitiation complex assembly"/>
    <property type="evidence" value="ECO:0007669"/>
    <property type="project" value="TreeGrafter"/>
</dbReference>
<proteinExistence type="inferred from homology"/>
<feature type="compositionally biased region" description="Low complexity" evidence="8">
    <location>
        <begin position="289"/>
        <end position="305"/>
    </location>
</feature>
<evidence type="ECO:0000256" key="1">
    <source>
        <dbReference type="ARBA" id="ARBA00004123"/>
    </source>
</evidence>
<evidence type="ECO:0000256" key="4">
    <source>
        <dbReference type="ARBA" id="ARBA00023163"/>
    </source>
</evidence>
<comment type="similarity">
    <text evidence="2">Belongs to the TAF12 family.</text>
</comment>
<dbReference type="GO" id="GO:0005669">
    <property type="term" value="C:transcription factor TFIID complex"/>
    <property type="evidence" value="ECO:0007669"/>
    <property type="project" value="InterPro"/>
</dbReference>
<dbReference type="SUPFAM" id="SSF47113">
    <property type="entry name" value="Histone-fold"/>
    <property type="match status" value="1"/>
</dbReference>
<dbReference type="FunFam" id="1.10.20.10:FF:000011">
    <property type="entry name" value="Transcription initiation factor TFIID subunit 12"/>
    <property type="match status" value="1"/>
</dbReference>
<dbReference type="PANTHER" id="PTHR12264">
    <property type="entry name" value="TRANSCRIPTION INITIATION FACTOR TFIID SUBUNIT 12"/>
    <property type="match status" value="1"/>
</dbReference>
<keyword evidence="3" id="KW-0805">Transcription regulation</keyword>
<name>A0A067N0V8_BOTB1</name>
<evidence type="ECO:0000259" key="9">
    <source>
        <dbReference type="Pfam" id="PF03847"/>
    </source>
</evidence>
<dbReference type="Proteomes" id="UP000027195">
    <property type="component" value="Unassembled WGS sequence"/>
</dbReference>
<dbReference type="OrthoDB" id="2193432at2759"/>
<keyword evidence="5" id="KW-0539">Nucleus</keyword>
<feature type="compositionally biased region" description="Low complexity" evidence="8">
    <location>
        <begin position="190"/>
        <end position="233"/>
    </location>
</feature>
<dbReference type="GO" id="GO:0003677">
    <property type="term" value="F:DNA binding"/>
    <property type="evidence" value="ECO:0007669"/>
    <property type="project" value="TreeGrafter"/>
</dbReference>
<dbReference type="HOGENOM" id="CLU_532070_0_0_1"/>
<dbReference type="GO" id="GO:0017025">
    <property type="term" value="F:TBP-class protein binding"/>
    <property type="evidence" value="ECO:0007669"/>
    <property type="project" value="TreeGrafter"/>
</dbReference>
<dbReference type="GO" id="GO:0000124">
    <property type="term" value="C:SAGA complex"/>
    <property type="evidence" value="ECO:0007669"/>
    <property type="project" value="InterPro"/>
</dbReference>
<dbReference type="InterPro" id="IPR037794">
    <property type="entry name" value="TAF12"/>
</dbReference>
<evidence type="ECO:0000256" key="8">
    <source>
        <dbReference type="SAM" id="MobiDB-lite"/>
    </source>
</evidence>
<dbReference type="GO" id="GO:0046982">
    <property type="term" value="F:protein heterodimerization activity"/>
    <property type="evidence" value="ECO:0007669"/>
    <property type="project" value="InterPro"/>
</dbReference>
<keyword evidence="11" id="KW-1185">Reference proteome</keyword>
<sequence length="512" mass="53996">MSTPNQQPPPQTAGTPVVNASLNQQILLLDRIVRAAAEQPQTPHTVAALLAPHLPQLFRLASQGHLSNSQIEQLKHLAAKTQVSLDAQNARAGAGPSASTGTSPSTGTVPAPSQAAPSSANPGPSQQVPARLSHPTSIPIPPPAQFPAHMQPPPSQPLHAQLPPLIIPPQQQPEIPAQYLPQIASHSRVPTPQASAQTPPQTQTQAQAQARQQQQALSQATLQSQTQSETTTQIHSQAPTPSAQTQTLAQTPNQNQNQNANQMPGQAPTPAPPPLNRPRPSTPAPPGSQPQSQSQSQSQSPYPNQGGTKRKSPTIDPFAELAIYANTVEHTGVDPGPQPWPNAYGSRPTLSTGLASGPLSGTPAKVMRISDGLESVEPTPVGLKKDSTTPVEPGGRRTVKELIASIDPSVEVDPEVEDFLLEMADEFVDSVTHFACRVAKHRGSDTLDVKDLQLHLERNHNIRVPGFASDETRLAISQSTAVGLPIKPQKGGDKSVSLRAARLAAVRQAKGS</sequence>
<evidence type="ECO:0000256" key="5">
    <source>
        <dbReference type="ARBA" id="ARBA00023242"/>
    </source>
</evidence>
<reference evidence="11" key="1">
    <citation type="journal article" date="2014" name="Proc. Natl. Acad. Sci. U.S.A.">
        <title>Extensive sampling of basidiomycete genomes demonstrates inadequacy of the white-rot/brown-rot paradigm for wood decay fungi.</title>
        <authorList>
            <person name="Riley R."/>
            <person name="Salamov A.A."/>
            <person name="Brown D.W."/>
            <person name="Nagy L.G."/>
            <person name="Floudas D."/>
            <person name="Held B.W."/>
            <person name="Levasseur A."/>
            <person name="Lombard V."/>
            <person name="Morin E."/>
            <person name="Otillar R."/>
            <person name="Lindquist E.A."/>
            <person name="Sun H."/>
            <person name="LaButti K.M."/>
            <person name="Schmutz J."/>
            <person name="Jabbour D."/>
            <person name="Luo H."/>
            <person name="Baker S.E."/>
            <person name="Pisabarro A.G."/>
            <person name="Walton J.D."/>
            <person name="Blanchette R.A."/>
            <person name="Henrissat B."/>
            <person name="Martin F."/>
            <person name="Cullen D."/>
            <person name="Hibbett D.S."/>
            <person name="Grigoriev I.V."/>
        </authorList>
    </citation>
    <scope>NUCLEOTIDE SEQUENCE [LARGE SCALE GENOMIC DNA]</scope>
    <source>
        <strain evidence="11">FD-172 SS1</strain>
    </source>
</reference>
<dbReference type="InterPro" id="IPR009072">
    <property type="entry name" value="Histone-fold"/>
</dbReference>
<dbReference type="AlphaFoldDB" id="A0A067N0V8"/>
<evidence type="ECO:0000313" key="10">
    <source>
        <dbReference type="EMBL" id="KDQ21643.1"/>
    </source>
</evidence>
<evidence type="ECO:0000256" key="7">
    <source>
        <dbReference type="ARBA" id="ARBA00093657"/>
    </source>
</evidence>
<dbReference type="STRING" id="930990.A0A067N0V8"/>